<comment type="caution">
    <text evidence="2">The sequence shown here is derived from an EMBL/GenBank/DDBJ whole genome shotgun (WGS) entry which is preliminary data.</text>
</comment>
<feature type="region of interest" description="Disordered" evidence="1">
    <location>
        <begin position="122"/>
        <end position="142"/>
    </location>
</feature>
<dbReference type="EMBL" id="MQVR01000115">
    <property type="protein sequence ID" value="OKL52948.1"/>
    <property type="molecule type" value="Genomic_DNA"/>
</dbReference>
<dbReference type="Proteomes" id="UP000185628">
    <property type="component" value="Unassembled WGS sequence"/>
</dbReference>
<proteinExistence type="predicted"/>
<gene>
    <name evidence="2" type="ORF">BSZ39_12160</name>
</gene>
<keyword evidence="3" id="KW-1185">Reference proteome</keyword>
<dbReference type="AlphaFoldDB" id="A0A1Q5PZ87"/>
<organism evidence="2 3">
    <name type="scientific">Bowdeniella nasicola</name>
    <dbReference type="NCBI Taxonomy" id="208480"/>
    <lineage>
        <taxon>Bacteria</taxon>
        <taxon>Bacillati</taxon>
        <taxon>Actinomycetota</taxon>
        <taxon>Actinomycetes</taxon>
        <taxon>Actinomycetales</taxon>
        <taxon>Actinomycetaceae</taxon>
        <taxon>Bowdeniella</taxon>
    </lineage>
</organism>
<dbReference type="RefSeq" id="WP_073717585.1">
    <property type="nucleotide sequence ID" value="NZ_MQVR01000115.1"/>
</dbReference>
<evidence type="ECO:0000313" key="3">
    <source>
        <dbReference type="Proteomes" id="UP000185628"/>
    </source>
</evidence>
<protein>
    <submittedName>
        <fullName evidence="2">Uncharacterized protein</fullName>
    </submittedName>
</protein>
<name>A0A1Q5PZ87_9ACTO</name>
<sequence length="142" mass="15624">MTAKTQTSPAGSPSLKSATITIAGQEYELVLTTRATRLIAQRYGGLEHLGQALETSEDMDKSLGEVIWLIALLANQSVQIHNLTHPDDKRPELTEEAVELLTVPADLADYREAIAQALQRGTRRAIMTETPDPKEQTKKKDT</sequence>
<evidence type="ECO:0000256" key="1">
    <source>
        <dbReference type="SAM" id="MobiDB-lite"/>
    </source>
</evidence>
<accession>A0A1Q5PZ87</accession>
<dbReference type="OrthoDB" id="3078428at2"/>
<reference evidence="3" key="1">
    <citation type="submission" date="2016-12" db="EMBL/GenBank/DDBJ databases">
        <authorList>
            <person name="Meng X."/>
        </authorList>
    </citation>
    <scope>NUCLEOTIDE SEQUENCE [LARGE SCALE GENOMIC DNA]</scope>
    <source>
        <strain evidence="3">DSM 19116</strain>
    </source>
</reference>
<feature type="compositionally biased region" description="Basic and acidic residues" evidence="1">
    <location>
        <begin position="131"/>
        <end position="142"/>
    </location>
</feature>
<evidence type="ECO:0000313" key="2">
    <source>
        <dbReference type="EMBL" id="OKL52948.1"/>
    </source>
</evidence>